<evidence type="ECO:0000313" key="4">
    <source>
        <dbReference type="Proteomes" id="UP000179807"/>
    </source>
</evidence>
<keyword evidence="1" id="KW-0175">Coiled coil</keyword>
<dbReference type="EMBL" id="MLAK01001005">
    <property type="protein sequence ID" value="OHS99419.1"/>
    <property type="molecule type" value="Genomic_DNA"/>
</dbReference>
<feature type="region of interest" description="Disordered" evidence="2">
    <location>
        <begin position="352"/>
        <end position="434"/>
    </location>
</feature>
<keyword evidence="4" id="KW-1185">Reference proteome</keyword>
<accession>A0A1J4JPH4</accession>
<dbReference type="AlphaFoldDB" id="A0A1J4JPH4"/>
<evidence type="ECO:0000256" key="2">
    <source>
        <dbReference type="SAM" id="MobiDB-lite"/>
    </source>
</evidence>
<feature type="compositionally biased region" description="Acidic residues" evidence="2">
    <location>
        <begin position="352"/>
        <end position="362"/>
    </location>
</feature>
<evidence type="ECO:0000256" key="1">
    <source>
        <dbReference type="SAM" id="Coils"/>
    </source>
</evidence>
<dbReference type="OrthoDB" id="10670383at2759"/>
<proteinExistence type="predicted"/>
<gene>
    <name evidence="3" type="ORF">TRFO_34089</name>
</gene>
<organism evidence="3 4">
    <name type="scientific">Tritrichomonas foetus</name>
    <dbReference type="NCBI Taxonomy" id="1144522"/>
    <lineage>
        <taxon>Eukaryota</taxon>
        <taxon>Metamonada</taxon>
        <taxon>Parabasalia</taxon>
        <taxon>Tritrichomonadida</taxon>
        <taxon>Tritrichomonadidae</taxon>
        <taxon>Tritrichomonas</taxon>
    </lineage>
</organism>
<dbReference type="GeneID" id="94844170"/>
<sequence>MNDLSSAVGGNNELLQVDVEIRPIAKVLSLINDHIKAQNRRISYLEDEIKTFVKKDEYDKAYEALISRISSTEDKMAQTISRFNALSSDVQNLESKFNKTLDEHLNDMLVTTNTKIRSASSAFDSQISILTEQIEQLKEKINKIEDPQSKVDLTVFGKFIKQNTVDIEELKQKINGLHSGAGNLGFNNGNNAKDFKEIDTSGLNLKITDNNSLLTQVNQQKAVLLELVSELNKVKEKMSMPVTAPPKIIETKTIIEERKNPVEGSPERKSVIVRNIGNGNLNTVQLETELSKLENDFDSHQSKVVAAMNAIQFELQQIREHGEGLAGLPPLNLANVVPSFFNNPSFTFSRVEEEESLDEYQSEDFKPEDFKPEDLKLGTLHKTKPPPNGSQITRQAYESDDSDFETPRRERRRDGRSLNKARQSPERPGTAEKIETTTIIKQEVDMDEIVNNIKKEFDFDSIKKSFNQYTNEHREAMSALDRKIDRDYVERLFDKFRSMIHSLNDRVKELAGSNSDYATRQDIQNVIQAIKSMSKSERPGTVLKKGPTCLFCGRPKATIAGSIPPNVAASAGRPPVRSLVGDGPTVEYVYGEGHAFRRDDVNFRSFPHFDALPPLAKETQSPGAES</sequence>
<dbReference type="RefSeq" id="XP_068352556.1">
    <property type="nucleotide sequence ID" value="XM_068509466.1"/>
</dbReference>
<reference evidence="3" key="1">
    <citation type="submission" date="2016-10" db="EMBL/GenBank/DDBJ databases">
        <authorList>
            <person name="Benchimol M."/>
            <person name="Almeida L.G."/>
            <person name="Vasconcelos A.T."/>
            <person name="Perreira-Neves A."/>
            <person name="Rosa I.A."/>
            <person name="Tasca T."/>
            <person name="Bogo M.R."/>
            <person name="de Souza W."/>
        </authorList>
    </citation>
    <scope>NUCLEOTIDE SEQUENCE [LARGE SCALE GENOMIC DNA]</scope>
    <source>
        <strain evidence="3">K</strain>
    </source>
</reference>
<feature type="compositionally biased region" description="Basic and acidic residues" evidence="2">
    <location>
        <begin position="405"/>
        <end position="434"/>
    </location>
</feature>
<feature type="compositionally biased region" description="Basic and acidic residues" evidence="2">
    <location>
        <begin position="363"/>
        <end position="376"/>
    </location>
</feature>
<dbReference type="VEuPathDB" id="TrichDB:TRFO_34089"/>
<feature type="coiled-coil region" evidence="1">
    <location>
        <begin position="120"/>
        <end position="147"/>
    </location>
</feature>
<comment type="caution">
    <text evidence="3">The sequence shown here is derived from an EMBL/GenBank/DDBJ whole genome shotgun (WGS) entry which is preliminary data.</text>
</comment>
<dbReference type="Proteomes" id="UP000179807">
    <property type="component" value="Unassembled WGS sequence"/>
</dbReference>
<name>A0A1J4JPH4_9EUKA</name>
<evidence type="ECO:0000313" key="3">
    <source>
        <dbReference type="EMBL" id="OHS99419.1"/>
    </source>
</evidence>
<protein>
    <submittedName>
        <fullName evidence="3">Uncharacterized protein</fullName>
    </submittedName>
</protein>